<keyword evidence="2" id="KW-1185">Reference proteome</keyword>
<protein>
    <submittedName>
        <fullName evidence="1">Uncharacterized protein</fullName>
    </submittedName>
</protein>
<dbReference type="EMBL" id="JXTB01000015">
    <property type="protein sequence ID" value="PON77038.1"/>
    <property type="molecule type" value="Genomic_DNA"/>
</dbReference>
<comment type="caution">
    <text evidence="1">The sequence shown here is derived from an EMBL/GenBank/DDBJ whole genome shotgun (WGS) entry which is preliminary data.</text>
</comment>
<accession>A0A2P5DUS3</accession>
<evidence type="ECO:0000313" key="1">
    <source>
        <dbReference type="EMBL" id="PON77038.1"/>
    </source>
</evidence>
<reference evidence="2" key="1">
    <citation type="submission" date="2016-06" db="EMBL/GenBank/DDBJ databases">
        <title>Parallel loss of symbiosis genes in relatives of nitrogen-fixing non-legume Parasponia.</title>
        <authorList>
            <person name="Van Velzen R."/>
            <person name="Holmer R."/>
            <person name="Bu F."/>
            <person name="Rutten L."/>
            <person name="Van Zeijl A."/>
            <person name="Liu W."/>
            <person name="Santuari L."/>
            <person name="Cao Q."/>
            <person name="Sharma T."/>
            <person name="Shen D."/>
            <person name="Roswanjaya Y."/>
            <person name="Wardhani T."/>
            <person name="Kalhor M.S."/>
            <person name="Jansen J."/>
            <person name="Van den Hoogen J."/>
            <person name="Gungor B."/>
            <person name="Hartog M."/>
            <person name="Hontelez J."/>
            <person name="Verver J."/>
            <person name="Yang W.-C."/>
            <person name="Schijlen E."/>
            <person name="Repin R."/>
            <person name="Schilthuizen M."/>
            <person name="Schranz E."/>
            <person name="Heidstra R."/>
            <person name="Miyata K."/>
            <person name="Fedorova E."/>
            <person name="Kohlen W."/>
            <person name="Bisseling T."/>
            <person name="Smit S."/>
            <person name="Geurts R."/>
        </authorList>
    </citation>
    <scope>NUCLEOTIDE SEQUENCE [LARGE SCALE GENOMIC DNA]</scope>
    <source>
        <strain evidence="2">cv. WU1-14</strain>
    </source>
</reference>
<sequence length="38" mass="4181">MVFLPRFIESNCITAIKLIKSVSSSLLEANLLVKDICA</sequence>
<gene>
    <name evidence="1" type="ORF">PanWU01x14_030470</name>
</gene>
<dbReference type="AlphaFoldDB" id="A0A2P5DUS3"/>
<evidence type="ECO:0000313" key="2">
    <source>
        <dbReference type="Proteomes" id="UP000237105"/>
    </source>
</evidence>
<proteinExistence type="predicted"/>
<dbReference type="Proteomes" id="UP000237105">
    <property type="component" value="Unassembled WGS sequence"/>
</dbReference>
<organism evidence="1 2">
    <name type="scientific">Parasponia andersonii</name>
    <name type="common">Sponia andersonii</name>
    <dbReference type="NCBI Taxonomy" id="3476"/>
    <lineage>
        <taxon>Eukaryota</taxon>
        <taxon>Viridiplantae</taxon>
        <taxon>Streptophyta</taxon>
        <taxon>Embryophyta</taxon>
        <taxon>Tracheophyta</taxon>
        <taxon>Spermatophyta</taxon>
        <taxon>Magnoliopsida</taxon>
        <taxon>eudicotyledons</taxon>
        <taxon>Gunneridae</taxon>
        <taxon>Pentapetalae</taxon>
        <taxon>rosids</taxon>
        <taxon>fabids</taxon>
        <taxon>Rosales</taxon>
        <taxon>Cannabaceae</taxon>
        <taxon>Parasponia</taxon>
    </lineage>
</organism>
<name>A0A2P5DUS3_PARAD</name>